<dbReference type="RefSeq" id="XP_018985491.1">
    <property type="nucleotide sequence ID" value="XM_019131708.1"/>
</dbReference>
<evidence type="ECO:0000256" key="5">
    <source>
        <dbReference type="ARBA" id="ARBA00023239"/>
    </source>
</evidence>
<dbReference type="InterPro" id="IPR007715">
    <property type="entry name" value="Coq4"/>
</dbReference>
<dbReference type="STRING" id="984486.A0A1E3QR38"/>
<dbReference type="OrthoDB" id="4249at2759"/>
<accession>A0A1E3QR38</accession>
<evidence type="ECO:0000256" key="7">
    <source>
        <dbReference type="HAMAP-Rule" id="MF_03111"/>
    </source>
</evidence>
<comment type="similarity">
    <text evidence="7">Belongs to the COQ4 family.</text>
</comment>
<protein>
    <recommendedName>
        <fullName evidence="6">4-hydroxy-3-methoxy-5-polyprenylbenzoate decarboxylase</fullName>
    </recommendedName>
</protein>
<dbReference type="InterPro" id="IPR027540">
    <property type="entry name" value="Coq4_euk"/>
</dbReference>
<comment type="catalytic activity">
    <reaction evidence="7">
        <text>a 4-hydroxy-3-methoxy-5-(all-trans-polyprenyl)benzoate + H(+) = a 2-methoxy-6-(all-trans-polyprenyl)phenol + CO2</text>
        <dbReference type="Rhea" id="RHEA:81179"/>
        <dbReference type="Rhea" id="RHEA-COMP:9551"/>
        <dbReference type="Rhea" id="RHEA-COMP:10931"/>
        <dbReference type="ChEBI" id="CHEBI:15378"/>
        <dbReference type="ChEBI" id="CHEBI:16526"/>
        <dbReference type="ChEBI" id="CHEBI:62731"/>
        <dbReference type="ChEBI" id="CHEBI:84443"/>
        <dbReference type="EC" id="4.1.1.130"/>
    </reaction>
</comment>
<comment type="function">
    <text evidence="7">Lyase that catalyzes the C1-decarboxylation of 4-hydroxy-3-methoxy-5-(all-trans-polyprenyl)benzoic acid into 2-methoxy-6-(all-trans-polyprenyl)phenol during ubiquinone biosynthesis.</text>
</comment>
<gene>
    <name evidence="7" type="primary">COQ4</name>
    <name evidence="8" type="ORF">BABINDRAFT_35310</name>
</gene>
<dbReference type="GeneID" id="30149561"/>
<keyword evidence="9" id="KW-1185">Reference proteome</keyword>
<keyword evidence="7" id="KW-0862">Zinc</keyword>
<keyword evidence="3 7" id="KW-0496">Mitochondrion</keyword>
<feature type="binding site" evidence="7">
    <location>
        <position position="205"/>
    </location>
    <ligand>
        <name>Zn(2+)</name>
        <dbReference type="ChEBI" id="CHEBI:29105"/>
    </ligand>
</feature>
<organism evidence="8 9">
    <name type="scientific">Babjeviella inositovora NRRL Y-12698</name>
    <dbReference type="NCBI Taxonomy" id="984486"/>
    <lineage>
        <taxon>Eukaryota</taxon>
        <taxon>Fungi</taxon>
        <taxon>Dikarya</taxon>
        <taxon>Ascomycota</taxon>
        <taxon>Saccharomycotina</taxon>
        <taxon>Pichiomycetes</taxon>
        <taxon>Serinales incertae sedis</taxon>
        <taxon>Babjeviella</taxon>
    </lineage>
</organism>
<dbReference type="GO" id="GO:0008270">
    <property type="term" value="F:zinc ion binding"/>
    <property type="evidence" value="ECO:0007669"/>
    <property type="project" value="UniProtKB-UniRule"/>
</dbReference>
<dbReference type="AlphaFoldDB" id="A0A1E3QR38"/>
<keyword evidence="4 7" id="KW-0472">Membrane</keyword>
<feature type="binding site" evidence="7">
    <location>
        <position position="202"/>
    </location>
    <ligand>
        <name>Zn(2+)</name>
        <dbReference type="ChEBI" id="CHEBI:29105"/>
    </ligand>
</feature>
<comment type="subunit">
    <text evidence="7">Component of a multi-subunit COQ enzyme complex, composed of at least COQ3, COQ4, COQ5, COQ6, COQ7 and COQ9.</text>
</comment>
<dbReference type="EMBL" id="KV454430">
    <property type="protein sequence ID" value="ODQ80163.1"/>
    <property type="molecule type" value="Genomic_DNA"/>
</dbReference>
<keyword evidence="7" id="KW-0479">Metal-binding</keyword>
<evidence type="ECO:0000256" key="1">
    <source>
        <dbReference type="ARBA" id="ARBA00022688"/>
    </source>
</evidence>
<dbReference type="GO" id="GO:0031314">
    <property type="term" value="C:extrinsic component of mitochondrial inner membrane"/>
    <property type="evidence" value="ECO:0007669"/>
    <property type="project" value="UniProtKB-UniRule"/>
</dbReference>
<keyword evidence="5 7" id="KW-0456">Lyase</keyword>
<feature type="binding site" evidence="7">
    <location>
        <position position="217"/>
    </location>
    <ligand>
        <name>Zn(2+)</name>
        <dbReference type="ChEBI" id="CHEBI:29105"/>
    </ligand>
</feature>
<dbReference type="Proteomes" id="UP000094336">
    <property type="component" value="Unassembled WGS sequence"/>
</dbReference>
<comment type="pathway">
    <text evidence="7">Cofactor biosynthesis; ubiquinone biosynthesis.</text>
</comment>
<keyword evidence="2 7" id="KW-0999">Mitochondrion inner membrane</keyword>
<comment type="cofactor">
    <cofactor evidence="7">
        <name>Zn(2+)</name>
        <dbReference type="ChEBI" id="CHEBI:29105"/>
    </cofactor>
</comment>
<proteinExistence type="inferred from homology"/>
<feature type="binding site" evidence="7">
    <location>
        <position position="201"/>
    </location>
    <ligand>
        <name>Zn(2+)</name>
        <dbReference type="ChEBI" id="CHEBI:29105"/>
    </ligand>
</feature>
<comment type="subcellular location">
    <subcellularLocation>
        <location evidence="7">Mitochondrion inner membrane</location>
        <topology evidence="7">Peripheral membrane protein</topology>
        <orientation evidence="7">Matrix side</orientation>
    </subcellularLocation>
</comment>
<reference evidence="9" key="1">
    <citation type="submission" date="2016-05" db="EMBL/GenBank/DDBJ databases">
        <title>Comparative genomics of biotechnologically important yeasts.</title>
        <authorList>
            <consortium name="DOE Joint Genome Institute"/>
            <person name="Riley R."/>
            <person name="Haridas S."/>
            <person name="Wolfe K.H."/>
            <person name="Lopes M.R."/>
            <person name="Hittinger C.T."/>
            <person name="Goker M."/>
            <person name="Salamov A."/>
            <person name="Wisecaver J."/>
            <person name="Long T.M."/>
            <person name="Aerts A.L."/>
            <person name="Barry K."/>
            <person name="Choi C."/>
            <person name="Clum A."/>
            <person name="Coughlan A.Y."/>
            <person name="Deshpande S."/>
            <person name="Douglass A.P."/>
            <person name="Hanson S.J."/>
            <person name="Klenk H.-P."/>
            <person name="Labutti K."/>
            <person name="Lapidus A."/>
            <person name="Lindquist E."/>
            <person name="Lipzen A."/>
            <person name="Meier-Kolthoff J.P."/>
            <person name="Ohm R.A."/>
            <person name="Otillar R.P."/>
            <person name="Pangilinan J."/>
            <person name="Peng Y."/>
            <person name="Rokas A."/>
            <person name="Rosa C.A."/>
            <person name="Scheuner C."/>
            <person name="Sibirny A.A."/>
            <person name="Slot J.C."/>
            <person name="Stielow J.B."/>
            <person name="Sun H."/>
            <person name="Kurtzman C.P."/>
            <person name="Blackwell M."/>
            <person name="Grigoriev I.V."/>
            <person name="Jeffries T.W."/>
        </authorList>
    </citation>
    <scope>NUCLEOTIDE SEQUENCE [LARGE SCALE GENOMIC DNA]</scope>
    <source>
        <strain evidence="9">NRRL Y-12698</strain>
    </source>
</reference>
<evidence type="ECO:0000256" key="4">
    <source>
        <dbReference type="ARBA" id="ARBA00023136"/>
    </source>
</evidence>
<evidence type="ECO:0000313" key="8">
    <source>
        <dbReference type="EMBL" id="ODQ80163.1"/>
    </source>
</evidence>
<dbReference type="GO" id="GO:0120539">
    <property type="term" value="F:4-hydroxy-3-methoxy-5-polyprenylbenzoate decarboxylase activity"/>
    <property type="evidence" value="ECO:0007669"/>
    <property type="project" value="UniProtKB-EC"/>
</dbReference>
<dbReference type="Pfam" id="PF05019">
    <property type="entry name" value="Coq4"/>
    <property type="match status" value="1"/>
</dbReference>
<keyword evidence="1 7" id="KW-0831">Ubiquinone biosynthesis</keyword>
<dbReference type="UniPathway" id="UPA00232"/>
<dbReference type="PANTHER" id="PTHR12922:SF7">
    <property type="entry name" value="UBIQUINONE BIOSYNTHESIS PROTEIN COQ4 HOMOLOG, MITOCHONDRIAL"/>
    <property type="match status" value="1"/>
</dbReference>
<dbReference type="HAMAP" id="MF_03111">
    <property type="entry name" value="Coq4"/>
    <property type="match status" value="1"/>
</dbReference>
<evidence type="ECO:0000256" key="2">
    <source>
        <dbReference type="ARBA" id="ARBA00022792"/>
    </source>
</evidence>
<evidence type="ECO:0000256" key="3">
    <source>
        <dbReference type="ARBA" id="ARBA00023128"/>
    </source>
</evidence>
<evidence type="ECO:0000256" key="6">
    <source>
        <dbReference type="ARBA" id="ARBA00081568"/>
    </source>
</evidence>
<dbReference type="PANTHER" id="PTHR12922">
    <property type="entry name" value="UBIQUINONE BIOSYNTHESIS PROTEIN"/>
    <property type="match status" value="1"/>
</dbReference>
<evidence type="ECO:0000313" key="9">
    <source>
        <dbReference type="Proteomes" id="UP000094336"/>
    </source>
</evidence>
<name>A0A1E3QR38_9ASCO</name>
<sequence length="310" mass="35202">MLTSTRLVRHPAHRRTFILSVLGIGALKSVFAPFVESTALATQMERGELHYKNANTELNLAKSEEPWLKRPEPNYLGHVPLHSAEKLALFVGSAVGAFFHPERNEFIVALGESTAITSVLKKLRREMLANPTGRRILRERPRMTSTSLNLEHLRSLPASTLGNTYIQWLDSEGVSPDTREAVKYIDDEELAYVFQRYRECHDFYHAITGLPIILEGEITVKCFEFANLGLPFAGMGAVFAPLRLKQPQLKRLLGVYYPWAIKNGLNGQSLINVYWEECLEMDTGELRKLLGFEEPPPDLRQMRRLQKAKA</sequence>